<evidence type="ECO:0000256" key="1">
    <source>
        <dbReference type="ARBA" id="ARBA00023015"/>
    </source>
</evidence>
<comment type="caution">
    <text evidence="7">The sequence shown here is derived from an EMBL/GenBank/DDBJ whole genome shotgun (WGS) entry which is preliminary data.</text>
</comment>
<keyword evidence="2 4" id="KW-0238">DNA-binding</keyword>
<organism evidence="7 8">
    <name type="scientific">Streptomyces triculaminicus</name>
    <dbReference type="NCBI Taxonomy" id="2816232"/>
    <lineage>
        <taxon>Bacteria</taxon>
        <taxon>Bacillati</taxon>
        <taxon>Actinomycetota</taxon>
        <taxon>Actinomycetes</taxon>
        <taxon>Kitasatosporales</taxon>
        <taxon>Streptomycetaceae</taxon>
        <taxon>Streptomyces</taxon>
    </lineage>
</organism>
<dbReference type="InterPro" id="IPR001647">
    <property type="entry name" value="HTH_TetR"/>
</dbReference>
<dbReference type="InterPro" id="IPR036271">
    <property type="entry name" value="Tet_transcr_reg_TetR-rel_C_sf"/>
</dbReference>
<dbReference type="InterPro" id="IPR023772">
    <property type="entry name" value="DNA-bd_HTH_TetR-type_CS"/>
</dbReference>
<dbReference type="PRINTS" id="PR00455">
    <property type="entry name" value="HTHTETR"/>
</dbReference>
<dbReference type="PANTHER" id="PTHR30055:SF234">
    <property type="entry name" value="HTH-TYPE TRANSCRIPTIONAL REGULATOR BETI"/>
    <property type="match status" value="1"/>
</dbReference>
<sequence>MAMQDRAARTRRELIRCAAAAFEQHGFARTTLNDVCRRAGVSSGALHFHFDNKEALADAVEAEASAALHRAGEMARVRPSGALQALVDASHSLAAVLREDSVVRAGFRLSYDTTRTNGLPLSERWHSCVRTLLAAARDEGALAGGVPMRDAAVAVTGVTVGLAVLSHRDRRWAGQTSLTGFWRLMLPQLACPKAGVRPTPVHTASAAPSRAGGGAE</sequence>
<dbReference type="EMBL" id="JAFMOF010000001">
    <property type="protein sequence ID" value="MBO0651833.1"/>
    <property type="molecule type" value="Genomic_DNA"/>
</dbReference>
<dbReference type="InterPro" id="IPR050109">
    <property type="entry name" value="HTH-type_TetR-like_transc_reg"/>
</dbReference>
<dbReference type="Gene3D" id="1.10.357.10">
    <property type="entry name" value="Tetracycline Repressor, domain 2"/>
    <property type="match status" value="1"/>
</dbReference>
<keyword evidence="8" id="KW-1185">Reference proteome</keyword>
<dbReference type="PROSITE" id="PS50977">
    <property type="entry name" value="HTH_TETR_2"/>
    <property type="match status" value="1"/>
</dbReference>
<dbReference type="PROSITE" id="PS01081">
    <property type="entry name" value="HTH_TETR_1"/>
    <property type="match status" value="1"/>
</dbReference>
<dbReference type="Pfam" id="PF00440">
    <property type="entry name" value="TetR_N"/>
    <property type="match status" value="1"/>
</dbReference>
<evidence type="ECO:0000256" key="2">
    <source>
        <dbReference type="ARBA" id="ARBA00023125"/>
    </source>
</evidence>
<dbReference type="PANTHER" id="PTHR30055">
    <property type="entry name" value="HTH-TYPE TRANSCRIPTIONAL REGULATOR RUTR"/>
    <property type="match status" value="1"/>
</dbReference>
<proteinExistence type="predicted"/>
<feature type="region of interest" description="Disordered" evidence="5">
    <location>
        <begin position="197"/>
        <end position="216"/>
    </location>
</feature>
<keyword evidence="1" id="KW-0805">Transcription regulation</keyword>
<dbReference type="InterPro" id="IPR047923">
    <property type="entry name" value="ArpA-like"/>
</dbReference>
<evidence type="ECO:0000256" key="3">
    <source>
        <dbReference type="ARBA" id="ARBA00023163"/>
    </source>
</evidence>
<evidence type="ECO:0000256" key="5">
    <source>
        <dbReference type="SAM" id="MobiDB-lite"/>
    </source>
</evidence>
<evidence type="ECO:0000313" key="7">
    <source>
        <dbReference type="EMBL" id="MBO0651833.1"/>
    </source>
</evidence>
<feature type="DNA-binding region" description="H-T-H motif" evidence="4">
    <location>
        <begin position="31"/>
        <end position="50"/>
    </location>
</feature>
<dbReference type="GO" id="GO:0000976">
    <property type="term" value="F:transcription cis-regulatory region binding"/>
    <property type="evidence" value="ECO:0007669"/>
    <property type="project" value="TreeGrafter"/>
</dbReference>
<dbReference type="NCBIfam" id="NF041196">
    <property type="entry name" value="ScbR_bind_reg"/>
    <property type="match status" value="1"/>
</dbReference>
<dbReference type="Proteomes" id="UP000664781">
    <property type="component" value="Unassembled WGS sequence"/>
</dbReference>
<feature type="domain" description="HTH tetR-type" evidence="6">
    <location>
        <begin position="8"/>
        <end position="68"/>
    </location>
</feature>
<protein>
    <submittedName>
        <fullName evidence="7">TetR family transcriptional regulator</fullName>
    </submittedName>
</protein>
<gene>
    <name evidence="7" type="ORF">J1792_03180</name>
</gene>
<evidence type="ECO:0000256" key="4">
    <source>
        <dbReference type="PROSITE-ProRule" id="PRU00335"/>
    </source>
</evidence>
<dbReference type="AlphaFoldDB" id="A0A939FI17"/>
<keyword evidence="3" id="KW-0804">Transcription</keyword>
<dbReference type="GO" id="GO:0003700">
    <property type="term" value="F:DNA-binding transcription factor activity"/>
    <property type="evidence" value="ECO:0007669"/>
    <property type="project" value="TreeGrafter"/>
</dbReference>
<reference evidence="7" key="1">
    <citation type="submission" date="2021-03" db="EMBL/GenBank/DDBJ databases">
        <title>Streptomyces strains.</title>
        <authorList>
            <person name="Lund M.B."/>
            <person name="Toerring T."/>
        </authorList>
    </citation>
    <scope>NUCLEOTIDE SEQUENCE</scope>
    <source>
        <strain evidence="7">JCM 4242</strain>
    </source>
</reference>
<name>A0A939FI17_9ACTN</name>
<dbReference type="SUPFAM" id="SSF46689">
    <property type="entry name" value="Homeodomain-like"/>
    <property type="match status" value="1"/>
</dbReference>
<evidence type="ECO:0000259" key="6">
    <source>
        <dbReference type="PROSITE" id="PS50977"/>
    </source>
</evidence>
<dbReference type="InterPro" id="IPR009057">
    <property type="entry name" value="Homeodomain-like_sf"/>
</dbReference>
<dbReference type="SUPFAM" id="SSF48498">
    <property type="entry name" value="Tetracyclin repressor-like, C-terminal domain"/>
    <property type="match status" value="1"/>
</dbReference>
<accession>A0A939FI17</accession>
<evidence type="ECO:0000313" key="8">
    <source>
        <dbReference type="Proteomes" id="UP000664781"/>
    </source>
</evidence>